<keyword evidence="2" id="KW-0489">Methyltransferase</keyword>
<dbReference type="Proteomes" id="UP000077066">
    <property type="component" value="Unassembled WGS sequence"/>
</dbReference>
<accession>A0A162FK24</accession>
<dbReference type="InterPro" id="IPR041698">
    <property type="entry name" value="Methyltransf_25"/>
</dbReference>
<dbReference type="InterPro" id="IPR029063">
    <property type="entry name" value="SAM-dependent_MTases_sf"/>
</dbReference>
<dbReference type="EC" id="2.1.1.201" evidence="2"/>
<evidence type="ECO:0000313" key="3">
    <source>
        <dbReference type="Proteomes" id="UP000077066"/>
    </source>
</evidence>
<dbReference type="GO" id="GO:0032259">
    <property type="term" value="P:methylation"/>
    <property type="evidence" value="ECO:0007669"/>
    <property type="project" value="UniProtKB-KW"/>
</dbReference>
<comment type="caution">
    <text evidence="2">The sequence shown here is derived from an EMBL/GenBank/DDBJ whole genome shotgun (WGS) entry which is preliminary data.</text>
</comment>
<dbReference type="SUPFAM" id="SSF53335">
    <property type="entry name" value="S-adenosyl-L-methionine-dependent methyltransferases"/>
    <property type="match status" value="1"/>
</dbReference>
<dbReference type="GO" id="GO:0043770">
    <property type="term" value="F:demethylmenaquinone methyltransferase activity"/>
    <property type="evidence" value="ECO:0007669"/>
    <property type="project" value="UniProtKB-EC"/>
</dbReference>
<dbReference type="AlphaFoldDB" id="A0A162FK24"/>
<dbReference type="Pfam" id="PF13649">
    <property type="entry name" value="Methyltransf_25"/>
    <property type="match status" value="1"/>
</dbReference>
<reference evidence="2 3" key="1">
    <citation type="submission" date="2016-04" db="EMBL/GenBank/DDBJ databases">
        <title>Genome sequence of Methanobrevibacter filiformis DSM 11501.</title>
        <authorList>
            <person name="Poehlein A."/>
            <person name="Seedorf H."/>
            <person name="Daniel R."/>
        </authorList>
    </citation>
    <scope>NUCLEOTIDE SEQUENCE [LARGE SCALE GENOMIC DNA]</scope>
    <source>
        <strain evidence="2 3">DSM 11501</strain>
    </source>
</reference>
<dbReference type="OrthoDB" id="1018at2157"/>
<sequence length="189" mass="21692">MRVRESGMPEQLYWESLFDIDLIMEKMDISKDIDLLVEFGSGYGTFTIPSAGRINGKIIALDIDLEMLKIVNSQLDSNNIKNVTCHNRDFITEGTGVKDSSVDYVMLFNILHHSKPQEILNESYRILKFNGRIGIIHWNYDSTTPRGPNMSIRPKPEDLIKLVQTIGFKLKKEDLVNLPPYHYGIIAYK</sequence>
<evidence type="ECO:0000313" key="2">
    <source>
        <dbReference type="EMBL" id="KZX11180.1"/>
    </source>
</evidence>
<dbReference type="EC" id="2.1.1.163" evidence="2"/>
<proteinExistence type="predicted"/>
<gene>
    <name evidence="2" type="primary">ubiE_2</name>
    <name evidence="2" type="ORF">MBFIL_15080</name>
</gene>
<dbReference type="GO" id="GO:0008425">
    <property type="term" value="F:2-methoxy-6-polyprenyl-1,4-benzoquinol methyltransferase activity"/>
    <property type="evidence" value="ECO:0007669"/>
    <property type="project" value="UniProtKB-EC"/>
</dbReference>
<protein>
    <submittedName>
        <fullName evidence="2">Ubiquinone/menaquinone biosynthesis C-methyltransferase UbiE</fullName>
        <ecNumber evidence="2">2.1.1.163</ecNumber>
        <ecNumber evidence="2">2.1.1.201</ecNumber>
    </submittedName>
</protein>
<dbReference type="CDD" id="cd02440">
    <property type="entry name" value="AdoMet_MTases"/>
    <property type="match status" value="1"/>
</dbReference>
<dbReference type="STRING" id="55758.MBFIL_15080"/>
<dbReference type="Gene3D" id="3.40.50.150">
    <property type="entry name" value="Vaccinia Virus protein VP39"/>
    <property type="match status" value="1"/>
</dbReference>
<keyword evidence="2" id="KW-0808">Transferase</keyword>
<name>A0A162FK24_9EURY</name>
<organism evidence="2 3">
    <name type="scientific">Methanobrevibacter filiformis</name>
    <dbReference type="NCBI Taxonomy" id="55758"/>
    <lineage>
        <taxon>Archaea</taxon>
        <taxon>Methanobacteriati</taxon>
        <taxon>Methanobacteriota</taxon>
        <taxon>Methanomada group</taxon>
        <taxon>Methanobacteria</taxon>
        <taxon>Methanobacteriales</taxon>
        <taxon>Methanobacteriaceae</taxon>
        <taxon>Methanobrevibacter</taxon>
    </lineage>
</organism>
<keyword evidence="3" id="KW-1185">Reference proteome</keyword>
<evidence type="ECO:0000259" key="1">
    <source>
        <dbReference type="Pfam" id="PF13649"/>
    </source>
</evidence>
<feature type="domain" description="Methyltransferase" evidence="1">
    <location>
        <begin position="37"/>
        <end position="131"/>
    </location>
</feature>
<dbReference type="PATRIC" id="fig|55758.3.peg.1701"/>
<dbReference type="EMBL" id="LWMT01000253">
    <property type="protein sequence ID" value="KZX11180.1"/>
    <property type="molecule type" value="Genomic_DNA"/>
</dbReference>
<keyword evidence="2" id="KW-0830">Ubiquinone</keyword>
<dbReference type="RefSeq" id="WP_066973261.1">
    <property type="nucleotide sequence ID" value="NZ_LWMT01000253.1"/>
</dbReference>